<evidence type="ECO:0000256" key="1">
    <source>
        <dbReference type="SAM" id="MobiDB-lite"/>
    </source>
</evidence>
<evidence type="ECO:0000313" key="3">
    <source>
        <dbReference type="Proteomes" id="UP000315496"/>
    </source>
</evidence>
<dbReference type="Proteomes" id="UP000315496">
    <property type="component" value="Chromosome 1"/>
</dbReference>
<dbReference type="OrthoDB" id="2120499at2759"/>
<evidence type="ECO:0000313" key="2">
    <source>
        <dbReference type="EMBL" id="TNJ29262.1"/>
    </source>
</evidence>
<name>A0A4Z1STK4_GIAMU</name>
<sequence>MNKYNTQPGPPRVLIDNWSEERTLYETTLNPDGSVKMGNCKVPTMYVQTMRPDQPMSAETTNQLYGEFRPVEHFDPATNHDYVGRPVASGIALEEKFRRQAKEEWDMYVQMRNEALDQTRERVLKDPTTLESTYAADYSCPEVKGNKSRTQPRFTNPVTLYSTGTINVRRTGPELNSFPRHAQFSTPIEENKRGQWKDD</sequence>
<comment type="caution">
    <text evidence="2">The sequence shown here is derived from an EMBL/GenBank/DDBJ whole genome shotgun (WGS) entry which is preliminary data.</text>
</comment>
<accession>A0A4Z1STK4</accession>
<feature type="compositionally biased region" description="Basic and acidic residues" evidence="1">
    <location>
        <begin position="189"/>
        <end position="199"/>
    </location>
</feature>
<dbReference type="AlphaFoldDB" id="A0A4Z1STK4"/>
<reference evidence="2 3" key="1">
    <citation type="submission" date="2019-05" db="EMBL/GenBank/DDBJ databases">
        <title>The compact genome of Giardia muris reveals important steps in the evolution of intestinal protozoan parasites.</title>
        <authorList>
            <person name="Xu F."/>
            <person name="Jimenez-Gonzalez A."/>
            <person name="Einarsson E."/>
            <person name="Astvaldsson A."/>
            <person name="Peirasmaki D."/>
            <person name="Eckmann L."/>
            <person name="Andersson J.O."/>
            <person name="Svard S.G."/>
            <person name="Jerlstrom-Hultqvist J."/>
        </authorList>
    </citation>
    <scope>NUCLEOTIDE SEQUENCE [LARGE SCALE GENOMIC DNA]</scope>
    <source>
        <strain evidence="2 3">Roberts-Thomson</strain>
    </source>
</reference>
<organism evidence="2 3">
    <name type="scientific">Giardia muris</name>
    <dbReference type="NCBI Taxonomy" id="5742"/>
    <lineage>
        <taxon>Eukaryota</taxon>
        <taxon>Metamonada</taxon>
        <taxon>Diplomonadida</taxon>
        <taxon>Hexamitidae</taxon>
        <taxon>Giardiinae</taxon>
        <taxon>Giardia</taxon>
    </lineage>
</organism>
<gene>
    <name evidence="2" type="ORF">GMRT_14499</name>
</gene>
<protein>
    <submittedName>
        <fullName evidence="2">Uncharacterized protein</fullName>
    </submittedName>
</protein>
<keyword evidence="3" id="KW-1185">Reference proteome</keyword>
<feature type="region of interest" description="Disordered" evidence="1">
    <location>
        <begin position="165"/>
        <end position="199"/>
    </location>
</feature>
<dbReference type="VEuPathDB" id="GiardiaDB:GMRT_14499"/>
<proteinExistence type="predicted"/>
<dbReference type="EMBL" id="VDLU01000001">
    <property type="protein sequence ID" value="TNJ29262.1"/>
    <property type="molecule type" value="Genomic_DNA"/>
</dbReference>